<keyword evidence="4" id="KW-0378">Hydrolase</keyword>
<proteinExistence type="predicted"/>
<evidence type="ECO:0000256" key="8">
    <source>
        <dbReference type="SAM" id="Phobius"/>
    </source>
</evidence>
<evidence type="ECO:0000313" key="10">
    <source>
        <dbReference type="EMBL" id="SFS35999.1"/>
    </source>
</evidence>
<feature type="transmembrane region" description="Helical" evidence="8">
    <location>
        <begin position="110"/>
        <end position="130"/>
    </location>
</feature>
<evidence type="ECO:0000256" key="6">
    <source>
        <dbReference type="ARBA" id="ARBA00023136"/>
    </source>
</evidence>
<dbReference type="GO" id="GO:0005886">
    <property type="term" value="C:plasma membrane"/>
    <property type="evidence" value="ECO:0007669"/>
    <property type="project" value="UniProtKB-SubCell"/>
</dbReference>
<keyword evidence="5 8" id="KW-1133">Transmembrane helix</keyword>
<name>A0A1I6P740_9ACTN</name>
<evidence type="ECO:0000259" key="9">
    <source>
        <dbReference type="SMART" id="SM00014"/>
    </source>
</evidence>
<feature type="transmembrane region" description="Helical" evidence="8">
    <location>
        <begin position="31"/>
        <end position="55"/>
    </location>
</feature>
<dbReference type="Gene3D" id="1.20.144.10">
    <property type="entry name" value="Phosphatidic acid phosphatase type 2/haloperoxidase"/>
    <property type="match status" value="1"/>
</dbReference>
<dbReference type="SMART" id="SM00014">
    <property type="entry name" value="acidPPc"/>
    <property type="match status" value="1"/>
</dbReference>
<dbReference type="Proteomes" id="UP000198873">
    <property type="component" value="Unassembled WGS sequence"/>
</dbReference>
<evidence type="ECO:0000256" key="5">
    <source>
        <dbReference type="ARBA" id="ARBA00022989"/>
    </source>
</evidence>
<sequence length="245" mass="25525">MAGLDNPDIDVDLLYKINGYADSLPGWVSDAVTFLVEYGFAIGLVLAVLGTWFLVRSRPGSAQAVAGVSWALGAAGVSYLINQPISSFVARPRPFIDHPDLHVLVQGKEGWSFVSDHSAGAMAIAVGLLLVHRRIGIAAIALAIVQGVGRVFTGVHYPTDVLGGFALATAVALLLSPLALYALTPLVRVMAGTRLFGWVAAGEDVRPDAEREPGDPVDGGEPGGEDGGGRHRARARRGVGAQSPS</sequence>
<comment type="subcellular location">
    <subcellularLocation>
        <location evidence="1">Cell membrane</location>
        <topology evidence="1">Multi-pass membrane protein</topology>
    </subcellularLocation>
</comment>
<dbReference type="InterPro" id="IPR000326">
    <property type="entry name" value="PAP2/HPO"/>
</dbReference>
<dbReference type="InterPro" id="IPR036938">
    <property type="entry name" value="PAP2/HPO_sf"/>
</dbReference>
<organism evidence="10 11">
    <name type="scientific">Streptomyces harbinensis</name>
    <dbReference type="NCBI Taxonomy" id="1176198"/>
    <lineage>
        <taxon>Bacteria</taxon>
        <taxon>Bacillati</taxon>
        <taxon>Actinomycetota</taxon>
        <taxon>Actinomycetes</taxon>
        <taxon>Kitasatosporales</taxon>
        <taxon>Streptomycetaceae</taxon>
        <taxon>Streptomyces</taxon>
    </lineage>
</organism>
<keyword evidence="11" id="KW-1185">Reference proteome</keyword>
<evidence type="ECO:0000256" key="4">
    <source>
        <dbReference type="ARBA" id="ARBA00022801"/>
    </source>
</evidence>
<protein>
    <submittedName>
        <fullName evidence="10">Undecaprenyl-diphosphatase</fullName>
    </submittedName>
</protein>
<dbReference type="STRING" id="1176198.SAMN05444716_101318"/>
<feature type="transmembrane region" description="Helical" evidence="8">
    <location>
        <begin position="137"/>
        <end position="155"/>
    </location>
</feature>
<dbReference type="Pfam" id="PF01569">
    <property type="entry name" value="PAP2"/>
    <property type="match status" value="1"/>
</dbReference>
<evidence type="ECO:0000256" key="7">
    <source>
        <dbReference type="SAM" id="MobiDB-lite"/>
    </source>
</evidence>
<feature type="transmembrane region" description="Helical" evidence="8">
    <location>
        <begin position="62"/>
        <end position="81"/>
    </location>
</feature>
<evidence type="ECO:0000256" key="2">
    <source>
        <dbReference type="ARBA" id="ARBA00022475"/>
    </source>
</evidence>
<gene>
    <name evidence="10" type="ORF">SAMN05444716_101318</name>
</gene>
<dbReference type="RefSeq" id="WP_019431845.1">
    <property type="nucleotide sequence ID" value="NZ_CP054938.1"/>
</dbReference>
<evidence type="ECO:0000256" key="3">
    <source>
        <dbReference type="ARBA" id="ARBA00022692"/>
    </source>
</evidence>
<dbReference type="AlphaFoldDB" id="A0A1I6P740"/>
<keyword evidence="6 8" id="KW-0472">Membrane</keyword>
<dbReference type="PANTHER" id="PTHR14969:SF62">
    <property type="entry name" value="DECAPRENYLPHOSPHORYL-5-PHOSPHORIBOSE PHOSPHATASE RV3807C-RELATED"/>
    <property type="match status" value="1"/>
</dbReference>
<dbReference type="EMBL" id="FPAB01000001">
    <property type="protein sequence ID" value="SFS35999.1"/>
    <property type="molecule type" value="Genomic_DNA"/>
</dbReference>
<evidence type="ECO:0000313" key="11">
    <source>
        <dbReference type="Proteomes" id="UP000198873"/>
    </source>
</evidence>
<reference evidence="11" key="1">
    <citation type="submission" date="2016-10" db="EMBL/GenBank/DDBJ databases">
        <authorList>
            <person name="Varghese N."/>
            <person name="Submissions S."/>
        </authorList>
    </citation>
    <scope>NUCLEOTIDE SEQUENCE [LARGE SCALE GENOMIC DNA]</scope>
    <source>
        <strain evidence="11">CGMCC 4.7047</strain>
    </source>
</reference>
<dbReference type="GO" id="GO:0016787">
    <property type="term" value="F:hydrolase activity"/>
    <property type="evidence" value="ECO:0007669"/>
    <property type="project" value="UniProtKB-KW"/>
</dbReference>
<feature type="domain" description="Phosphatidic acid phosphatase type 2/haloperoxidase" evidence="9">
    <location>
        <begin position="66"/>
        <end position="176"/>
    </location>
</feature>
<feature type="region of interest" description="Disordered" evidence="7">
    <location>
        <begin position="206"/>
        <end position="245"/>
    </location>
</feature>
<dbReference type="SUPFAM" id="SSF48317">
    <property type="entry name" value="Acid phosphatase/Vanadium-dependent haloperoxidase"/>
    <property type="match status" value="1"/>
</dbReference>
<keyword evidence="2" id="KW-1003">Cell membrane</keyword>
<feature type="transmembrane region" description="Helical" evidence="8">
    <location>
        <begin position="161"/>
        <end position="184"/>
    </location>
</feature>
<keyword evidence="3 8" id="KW-0812">Transmembrane</keyword>
<dbReference type="PANTHER" id="PTHR14969">
    <property type="entry name" value="SPHINGOSINE-1-PHOSPHATE PHOSPHOHYDROLASE"/>
    <property type="match status" value="1"/>
</dbReference>
<evidence type="ECO:0000256" key="1">
    <source>
        <dbReference type="ARBA" id="ARBA00004651"/>
    </source>
</evidence>
<accession>A0A1I6P740</accession>